<geneLocation type="plasmid" evidence="1">
    <name>p4M18F</name>
</geneLocation>
<name>A0A6G6AK82_ECOLX</name>
<evidence type="ECO:0000313" key="1">
    <source>
        <dbReference type="EMBL" id="QID22537.1"/>
    </source>
</evidence>
<dbReference type="AlphaFoldDB" id="A0A6G6AK82"/>
<proteinExistence type="predicted"/>
<sequence>MRLLENENVLRKRLTMLQSIYKFLFNLCSSPQLPKNKTWMGYCLMKK</sequence>
<dbReference type="EMBL" id="MN256757">
    <property type="protein sequence ID" value="QID22537.1"/>
    <property type="molecule type" value="Genomic_DNA"/>
</dbReference>
<reference evidence="1" key="1">
    <citation type="submission" date="2019-08" db="EMBL/GenBank/DDBJ databases">
        <authorList>
            <person name="Yao H."/>
        </authorList>
    </citation>
    <scope>NUCLEOTIDE SEQUENCE</scope>
    <source>
        <strain evidence="1">4M18F</strain>
        <plasmid evidence="1">p4M18F</plasmid>
    </source>
</reference>
<organism evidence="1">
    <name type="scientific">Escherichia coli</name>
    <dbReference type="NCBI Taxonomy" id="562"/>
    <lineage>
        <taxon>Bacteria</taxon>
        <taxon>Pseudomonadati</taxon>
        <taxon>Pseudomonadota</taxon>
        <taxon>Gammaproteobacteria</taxon>
        <taxon>Enterobacterales</taxon>
        <taxon>Enterobacteriaceae</taxon>
        <taxon>Escherichia</taxon>
    </lineage>
</organism>
<protein>
    <submittedName>
        <fullName evidence="1">Uncharacterized protein</fullName>
    </submittedName>
</protein>
<keyword evidence="1" id="KW-0614">Plasmid</keyword>
<dbReference type="RefSeq" id="WP_250950830.1">
    <property type="nucleotide sequence ID" value="NZ_MN256757.1"/>
</dbReference>
<accession>A0A6G6AK82</accession>